<accession>A0ABW2K147</accession>
<dbReference type="PANTHER" id="PTHR23513">
    <property type="entry name" value="INTEGRAL MEMBRANE EFFLUX PROTEIN-RELATED"/>
    <property type="match status" value="1"/>
</dbReference>
<reference evidence="8" key="1">
    <citation type="journal article" date="2019" name="Int. J. Syst. Evol. Microbiol.">
        <title>The Global Catalogue of Microorganisms (GCM) 10K type strain sequencing project: providing services to taxonomists for standard genome sequencing and annotation.</title>
        <authorList>
            <consortium name="The Broad Institute Genomics Platform"/>
            <consortium name="The Broad Institute Genome Sequencing Center for Infectious Disease"/>
            <person name="Wu L."/>
            <person name="Ma J."/>
        </authorList>
    </citation>
    <scope>NUCLEOTIDE SEQUENCE [LARGE SCALE GENOMIC DNA]</scope>
    <source>
        <strain evidence="8">CCUG 73951</strain>
    </source>
</reference>
<feature type="transmembrane region" description="Helical" evidence="6">
    <location>
        <begin position="221"/>
        <end position="242"/>
    </location>
</feature>
<keyword evidence="8" id="KW-1185">Reference proteome</keyword>
<comment type="caution">
    <text evidence="7">The sequence shown here is derived from an EMBL/GenBank/DDBJ whole genome shotgun (WGS) entry which is preliminary data.</text>
</comment>
<evidence type="ECO:0000313" key="8">
    <source>
        <dbReference type="Proteomes" id="UP001596494"/>
    </source>
</evidence>
<dbReference type="Pfam" id="PF07690">
    <property type="entry name" value="MFS_1"/>
    <property type="match status" value="1"/>
</dbReference>
<feature type="transmembrane region" description="Helical" evidence="6">
    <location>
        <begin position="98"/>
        <end position="116"/>
    </location>
</feature>
<evidence type="ECO:0000256" key="6">
    <source>
        <dbReference type="SAM" id="Phobius"/>
    </source>
</evidence>
<keyword evidence="3 6" id="KW-0812">Transmembrane</keyword>
<dbReference type="Gene3D" id="1.20.1250.20">
    <property type="entry name" value="MFS general substrate transporter like domains"/>
    <property type="match status" value="1"/>
</dbReference>
<dbReference type="InterPro" id="IPR036259">
    <property type="entry name" value="MFS_trans_sf"/>
</dbReference>
<feature type="transmembrane region" description="Helical" evidence="6">
    <location>
        <begin position="7"/>
        <end position="32"/>
    </location>
</feature>
<feature type="transmembrane region" description="Helical" evidence="6">
    <location>
        <begin position="371"/>
        <end position="390"/>
    </location>
</feature>
<sequence length="402" mass="44328">MKNHSFRLLWAGQGLANMGDVFYIVGLVSILYSMSESVLYLTLLPFVNTFGRFISGLLSPIVFNKYPLQPLLSYSQLGKTMVLLGLACWMLADPYPSIIGLLLFIFTLAFFDGWAMPASRAMIPRLVGPADIVKANGFLSIVSQTIQLGGWALGGIVVAVVGGLNVLWLTLFLFVLSTVMMFLINDEANNHIEKSAERIGKVLKEGWAEIWGNRLFRNIHVAIFLEAMAGVVWIAAIIYVYVAEVLHKGEAWWGYINTSFFLGLLLGGLICTKFAQIIELNLKKIMLFGSVGVSVLTLWFGLNSTAWLALGISIVFGFVEQIKSITFETFLQKETASEMLPKIYGAQESLTALTFGLSSLMFGAIAERFGVQSAFVTAGLLLAAGALYLIRERHHFPDQYST</sequence>
<feature type="transmembrane region" description="Helical" evidence="6">
    <location>
        <begin position="137"/>
        <end position="160"/>
    </location>
</feature>
<dbReference type="PANTHER" id="PTHR23513:SF19">
    <property type="entry name" value="MAJOR FACILITATOR SUPERFAMILY (MFS) PROFILE DOMAIN-CONTAINING PROTEIN"/>
    <property type="match status" value="1"/>
</dbReference>
<dbReference type="CDD" id="cd06173">
    <property type="entry name" value="MFS_MefA_like"/>
    <property type="match status" value="1"/>
</dbReference>
<gene>
    <name evidence="7" type="ORF">ACFQMN_02270</name>
</gene>
<keyword evidence="5 6" id="KW-0472">Membrane</keyword>
<evidence type="ECO:0000256" key="5">
    <source>
        <dbReference type="ARBA" id="ARBA00023136"/>
    </source>
</evidence>
<keyword evidence="2" id="KW-1003">Cell membrane</keyword>
<evidence type="ECO:0000313" key="7">
    <source>
        <dbReference type="EMBL" id="MFC7319711.1"/>
    </source>
</evidence>
<evidence type="ECO:0000256" key="4">
    <source>
        <dbReference type="ARBA" id="ARBA00022989"/>
    </source>
</evidence>
<dbReference type="InterPro" id="IPR011701">
    <property type="entry name" value="MFS"/>
</dbReference>
<feature type="transmembrane region" description="Helical" evidence="6">
    <location>
        <begin position="284"/>
        <end position="302"/>
    </location>
</feature>
<dbReference type="RefSeq" id="WP_289215493.1">
    <property type="nucleotide sequence ID" value="NZ_JAPVRC010000003.1"/>
</dbReference>
<protein>
    <submittedName>
        <fullName evidence="7">MFS transporter</fullName>
    </submittedName>
</protein>
<keyword evidence="4 6" id="KW-1133">Transmembrane helix</keyword>
<name>A0ABW2K147_9BACI</name>
<dbReference type="SUPFAM" id="SSF103473">
    <property type="entry name" value="MFS general substrate transporter"/>
    <property type="match status" value="1"/>
</dbReference>
<comment type="subcellular location">
    <subcellularLocation>
        <location evidence="1">Cell membrane</location>
        <topology evidence="1">Multi-pass membrane protein</topology>
    </subcellularLocation>
</comment>
<dbReference type="Proteomes" id="UP001596494">
    <property type="component" value="Unassembled WGS sequence"/>
</dbReference>
<evidence type="ECO:0000256" key="1">
    <source>
        <dbReference type="ARBA" id="ARBA00004651"/>
    </source>
</evidence>
<proteinExistence type="predicted"/>
<dbReference type="EMBL" id="JBHTBY010000001">
    <property type="protein sequence ID" value="MFC7319711.1"/>
    <property type="molecule type" value="Genomic_DNA"/>
</dbReference>
<feature type="transmembrane region" description="Helical" evidence="6">
    <location>
        <begin position="254"/>
        <end position="272"/>
    </location>
</feature>
<evidence type="ECO:0000256" key="3">
    <source>
        <dbReference type="ARBA" id="ARBA00022692"/>
    </source>
</evidence>
<evidence type="ECO:0000256" key="2">
    <source>
        <dbReference type="ARBA" id="ARBA00022475"/>
    </source>
</evidence>
<feature type="transmembrane region" description="Helical" evidence="6">
    <location>
        <begin position="166"/>
        <end position="184"/>
    </location>
</feature>
<organism evidence="7 8">
    <name type="scientific">Halobacillus campisalis</name>
    <dbReference type="NCBI Taxonomy" id="435909"/>
    <lineage>
        <taxon>Bacteria</taxon>
        <taxon>Bacillati</taxon>
        <taxon>Bacillota</taxon>
        <taxon>Bacilli</taxon>
        <taxon>Bacillales</taxon>
        <taxon>Bacillaceae</taxon>
        <taxon>Halobacillus</taxon>
    </lineage>
</organism>